<feature type="region of interest" description="Disordered" evidence="1">
    <location>
        <begin position="91"/>
        <end position="129"/>
    </location>
</feature>
<dbReference type="AlphaFoldDB" id="A0A5A7PY23"/>
<name>A0A5A7PY23_STRAF</name>
<feature type="compositionally biased region" description="Low complexity" evidence="1">
    <location>
        <begin position="53"/>
        <end position="64"/>
    </location>
</feature>
<comment type="caution">
    <text evidence="2">The sequence shown here is derived from an EMBL/GenBank/DDBJ whole genome shotgun (WGS) entry which is preliminary data.</text>
</comment>
<dbReference type="EMBL" id="BKCP01005405">
    <property type="protein sequence ID" value="GER37760.1"/>
    <property type="molecule type" value="Genomic_DNA"/>
</dbReference>
<keyword evidence="3" id="KW-1185">Reference proteome</keyword>
<sequence length="322" mass="32921">MTPSFCTCISSNSLKNSFLVRRVQPHRSSKVQPNPISPTSYSQPFSPSPSPSPYSSSQAPRLTSSLLHSTSLESPPALSPADPLSYSVYSKTGPPFSPSQASSPAACQPGFSGQPRDFDRSPENRVSVRNSTRVKNIRIFPFQNRVFPNFNHHKQIARRASPEARVPFRPDSEAAAGVDSGGHFEANAFGFAEAAVAGAGGARGGGLAGAGASGTGGNLLEDAEWGSGGGHDLALAAAGRAAGGFGAGFGAGAGAGGAGIESGDFDFFLDAENSVFEIEDEGVDLVFAFDGSGAAAAAAATAHAHAHAAAHAFEEGLEEVER</sequence>
<feature type="region of interest" description="Disordered" evidence="1">
    <location>
        <begin position="24"/>
        <end position="64"/>
    </location>
</feature>
<reference evidence="3" key="1">
    <citation type="journal article" date="2019" name="Curr. Biol.">
        <title>Genome Sequence of Striga asiatica Provides Insight into the Evolution of Plant Parasitism.</title>
        <authorList>
            <person name="Yoshida S."/>
            <person name="Kim S."/>
            <person name="Wafula E.K."/>
            <person name="Tanskanen J."/>
            <person name="Kim Y.M."/>
            <person name="Honaas L."/>
            <person name="Yang Z."/>
            <person name="Spallek T."/>
            <person name="Conn C.E."/>
            <person name="Ichihashi Y."/>
            <person name="Cheong K."/>
            <person name="Cui S."/>
            <person name="Der J.P."/>
            <person name="Gundlach H."/>
            <person name="Jiao Y."/>
            <person name="Hori C."/>
            <person name="Ishida J.K."/>
            <person name="Kasahara H."/>
            <person name="Kiba T."/>
            <person name="Kim M.S."/>
            <person name="Koo N."/>
            <person name="Laohavisit A."/>
            <person name="Lee Y.H."/>
            <person name="Lumba S."/>
            <person name="McCourt P."/>
            <person name="Mortimer J.C."/>
            <person name="Mutuku J.M."/>
            <person name="Nomura T."/>
            <person name="Sasaki-Sekimoto Y."/>
            <person name="Seto Y."/>
            <person name="Wang Y."/>
            <person name="Wakatake T."/>
            <person name="Sakakibara H."/>
            <person name="Demura T."/>
            <person name="Yamaguchi S."/>
            <person name="Yoneyama K."/>
            <person name="Manabe R.I."/>
            <person name="Nelson D.C."/>
            <person name="Schulman A.H."/>
            <person name="Timko M.P."/>
            <person name="dePamphilis C.W."/>
            <person name="Choi D."/>
            <person name="Shirasu K."/>
        </authorList>
    </citation>
    <scope>NUCLEOTIDE SEQUENCE [LARGE SCALE GENOMIC DNA]</scope>
    <source>
        <strain evidence="3">cv. UVA1</strain>
    </source>
</reference>
<evidence type="ECO:0000313" key="3">
    <source>
        <dbReference type="Proteomes" id="UP000325081"/>
    </source>
</evidence>
<proteinExistence type="predicted"/>
<evidence type="ECO:0000313" key="2">
    <source>
        <dbReference type="EMBL" id="GER37760.1"/>
    </source>
</evidence>
<dbReference type="Proteomes" id="UP000325081">
    <property type="component" value="Unassembled WGS sequence"/>
</dbReference>
<organism evidence="2 3">
    <name type="scientific">Striga asiatica</name>
    <name type="common">Asiatic witchweed</name>
    <name type="synonym">Buchnera asiatica</name>
    <dbReference type="NCBI Taxonomy" id="4170"/>
    <lineage>
        <taxon>Eukaryota</taxon>
        <taxon>Viridiplantae</taxon>
        <taxon>Streptophyta</taxon>
        <taxon>Embryophyta</taxon>
        <taxon>Tracheophyta</taxon>
        <taxon>Spermatophyta</taxon>
        <taxon>Magnoliopsida</taxon>
        <taxon>eudicotyledons</taxon>
        <taxon>Gunneridae</taxon>
        <taxon>Pentapetalae</taxon>
        <taxon>asterids</taxon>
        <taxon>lamiids</taxon>
        <taxon>Lamiales</taxon>
        <taxon>Orobanchaceae</taxon>
        <taxon>Buchnereae</taxon>
        <taxon>Striga</taxon>
    </lineage>
</organism>
<protein>
    <submittedName>
        <fullName evidence="2">Uncharacterized protein</fullName>
    </submittedName>
</protein>
<evidence type="ECO:0000256" key="1">
    <source>
        <dbReference type="SAM" id="MobiDB-lite"/>
    </source>
</evidence>
<gene>
    <name evidence="2" type="ORF">STAS_14182</name>
</gene>
<feature type="non-terminal residue" evidence="2">
    <location>
        <position position="322"/>
    </location>
</feature>
<accession>A0A5A7PY23</accession>